<dbReference type="InterPro" id="IPR012337">
    <property type="entry name" value="RNaseH-like_sf"/>
</dbReference>
<feature type="transmembrane region" description="Helical" evidence="2">
    <location>
        <begin position="275"/>
        <end position="296"/>
    </location>
</feature>
<evidence type="ECO:0000256" key="2">
    <source>
        <dbReference type="SAM" id="Phobius"/>
    </source>
</evidence>
<dbReference type="GO" id="GO:0003676">
    <property type="term" value="F:nucleic acid binding"/>
    <property type="evidence" value="ECO:0007669"/>
    <property type="project" value="InterPro"/>
</dbReference>
<dbReference type="GO" id="GO:0008408">
    <property type="term" value="F:3'-5' exonuclease activity"/>
    <property type="evidence" value="ECO:0007669"/>
    <property type="project" value="InterPro"/>
</dbReference>
<dbReference type="Pfam" id="PF01612">
    <property type="entry name" value="DNA_pol_A_exo1"/>
    <property type="match status" value="1"/>
</dbReference>
<dbReference type="InterPro" id="IPR036397">
    <property type="entry name" value="RNaseH_sf"/>
</dbReference>
<evidence type="ECO:0000259" key="3">
    <source>
        <dbReference type="Pfam" id="PF01612"/>
    </source>
</evidence>
<gene>
    <name evidence="4" type="ORF">RFI_00978</name>
</gene>
<dbReference type="PANTHER" id="PTHR46628">
    <property type="entry name" value="PIRNA BIOGENESIS PROTEIN EXD1"/>
    <property type="match status" value="1"/>
</dbReference>
<reference evidence="4 5" key="1">
    <citation type="journal article" date="2013" name="Curr. Biol.">
        <title>The Genome of the Foraminiferan Reticulomyxa filosa.</title>
        <authorList>
            <person name="Glockner G."/>
            <person name="Hulsmann N."/>
            <person name="Schleicher M."/>
            <person name="Noegel A.A."/>
            <person name="Eichinger L."/>
            <person name="Gallinger C."/>
            <person name="Pawlowski J."/>
            <person name="Sierra R."/>
            <person name="Euteneuer U."/>
            <person name="Pillet L."/>
            <person name="Moustafa A."/>
            <person name="Platzer M."/>
            <person name="Groth M."/>
            <person name="Szafranski K."/>
            <person name="Schliwa M."/>
        </authorList>
    </citation>
    <scope>NUCLEOTIDE SEQUENCE [LARGE SCALE GENOMIC DNA]</scope>
</reference>
<accession>X6PDF0</accession>
<keyword evidence="2" id="KW-1133">Transmembrane helix</keyword>
<dbReference type="PANTHER" id="PTHR46628:SF1">
    <property type="entry name" value="PIRNA BIOGENESIS PROTEIN EXD1"/>
    <property type="match status" value="1"/>
</dbReference>
<evidence type="ECO:0000313" key="4">
    <source>
        <dbReference type="EMBL" id="ETO36084.1"/>
    </source>
</evidence>
<dbReference type="Proteomes" id="UP000023152">
    <property type="component" value="Unassembled WGS sequence"/>
</dbReference>
<dbReference type="InterPro" id="IPR052144">
    <property type="entry name" value="piRNA_biogenesis_EXD1"/>
</dbReference>
<feature type="region of interest" description="Disordered" evidence="1">
    <location>
        <begin position="1"/>
        <end position="55"/>
    </location>
</feature>
<keyword evidence="2" id="KW-0812">Transmembrane</keyword>
<dbReference type="SUPFAM" id="SSF53098">
    <property type="entry name" value="Ribonuclease H-like"/>
    <property type="match status" value="1"/>
</dbReference>
<dbReference type="GO" id="GO:1990923">
    <property type="term" value="C:PET complex"/>
    <property type="evidence" value="ECO:0007669"/>
    <property type="project" value="TreeGrafter"/>
</dbReference>
<keyword evidence="5" id="KW-1185">Reference proteome</keyword>
<dbReference type="EMBL" id="ASPP01001014">
    <property type="protein sequence ID" value="ETO36084.1"/>
    <property type="molecule type" value="Genomic_DNA"/>
</dbReference>
<feature type="domain" description="3'-5' exonuclease" evidence="3">
    <location>
        <begin position="60"/>
        <end position="199"/>
    </location>
</feature>
<dbReference type="AlphaFoldDB" id="X6PDF0"/>
<evidence type="ECO:0000313" key="5">
    <source>
        <dbReference type="Proteomes" id="UP000023152"/>
    </source>
</evidence>
<comment type="caution">
    <text evidence="4">The sequence shown here is derived from an EMBL/GenBank/DDBJ whole genome shotgun (WGS) entry which is preliminary data.</text>
</comment>
<keyword evidence="2" id="KW-0472">Membrane</keyword>
<dbReference type="Gene3D" id="3.30.420.10">
    <property type="entry name" value="Ribonuclease H-like superfamily/Ribonuclease H"/>
    <property type="match status" value="1"/>
</dbReference>
<name>X6PDF0_RETFI</name>
<protein>
    <recommendedName>
        <fullName evidence="3">3'-5' exonuclease domain-containing protein</fullName>
    </recommendedName>
</protein>
<dbReference type="InterPro" id="IPR002562">
    <property type="entry name" value="3'-5'_exonuclease_dom"/>
</dbReference>
<feature type="compositionally biased region" description="Polar residues" evidence="1">
    <location>
        <begin position="18"/>
        <end position="27"/>
    </location>
</feature>
<sequence length="297" mass="33357">MSRHKQAPPTEPVEPSDQEPQQQNSSEAAVENEDLHTSLQQQEQPKKAKKKKGKKEIRIHIVSTVEACEEAIKTLSTLRYVGFDCEGYSSLSRKGKIALMQFASSRDSYVIDIQAMNDEIPKCVKDFLEQKPHPKKGPIKIIHDCRADQDALFHVYGIRLNGVFDTSVASVVKRTELGRQPTRLSSLSGLMERVLPYNLMENLSISYPTAISSPDGHVDPNVVDTKCDDMTRHVDAKQDQSTPPLSSPEKLIVTTTSFQSCLQYDPSKRTKATSFLFVCLFVYLIIIIIINIIGFFN</sequence>
<dbReference type="OrthoDB" id="26838at2759"/>
<dbReference type="GO" id="GO:0006139">
    <property type="term" value="P:nucleobase-containing compound metabolic process"/>
    <property type="evidence" value="ECO:0007669"/>
    <property type="project" value="InterPro"/>
</dbReference>
<proteinExistence type="predicted"/>
<organism evidence="4 5">
    <name type="scientific">Reticulomyxa filosa</name>
    <dbReference type="NCBI Taxonomy" id="46433"/>
    <lineage>
        <taxon>Eukaryota</taxon>
        <taxon>Sar</taxon>
        <taxon>Rhizaria</taxon>
        <taxon>Retaria</taxon>
        <taxon>Foraminifera</taxon>
        <taxon>Monothalamids</taxon>
        <taxon>Reticulomyxidae</taxon>
        <taxon>Reticulomyxa</taxon>
    </lineage>
</organism>
<evidence type="ECO:0000256" key="1">
    <source>
        <dbReference type="SAM" id="MobiDB-lite"/>
    </source>
</evidence>